<evidence type="ECO:0000256" key="3">
    <source>
        <dbReference type="ARBA" id="ARBA00023163"/>
    </source>
</evidence>
<dbReference type="SMART" id="SM00717">
    <property type="entry name" value="SANT"/>
    <property type="match status" value="3"/>
</dbReference>
<dbReference type="GO" id="GO:0001006">
    <property type="term" value="F:RNA polymerase III type 3 promoter sequence-specific DNA binding"/>
    <property type="evidence" value="ECO:0007669"/>
    <property type="project" value="TreeGrafter"/>
</dbReference>
<keyword evidence="8" id="KW-1185">Reference proteome</keyword>
<keyword evidence="2" id="KW-0238">DNA-binding</keyword>
<dbReference type="GO" id="GO:0000978">
    <property type="term" value="F:RNA polymerase II cis-regulatory region sequence-specific DNA binding"/>
    <property type="evidence" value="ECO:0007669"/>
    <property type="project" value="TreeGrafter"/>
</dbReference>
<dbReference type="Pfam" id="PF13921">
    <property type="entry name" value="Myb_DNA-bind_6"/>
    <property type="match status" value="1"/>
</dbReference>
<evidence type="ECO:0000256" key="4">
    <source>
        <dbReference type="ARBA" id="ARBA00023242"/>
    </source>
</evidence>
<evidence type="ECO:0000256" key="2">
    <source>
        <dbReference type="ARBA" id="ARBA00023125"/>
    </source>
</evidence>
<dbReference type="VEuPathDB" id="FungiDB:ASPZODRAFT_66795"/>
<dbReference type="CDD" id="cd00167">
    <property type="entry name" value="SANT"/>
    <property type="match status" value="2"/>
</dbReference>
<dbReference type="PANTHER" id="PTHR46621">
    <property type="entry name" value="SNRNA-ACTIVATING PROTEIN COMPLEX SUBUNIT 4"/>
    <property type="match status" value="1"/>
</dbReference>
<evidence type="ECO:0000256" key="1">
    <source>
        <dbReference type="ARBA" id="ARBA00023015"/>
    </source>
</evidence>
<accession>A0A1L9SI01</accession>
<organism evidence="7 8">
    <name type="scientific">Penicilliopsis zonata CBS 506.65</name>
    <dbReference type="NCBI Taxonomy" id="1073090"/>
    <lineage>
        <taxon>Eukaryota</taxon>
        <taxon>Fungi</taxon>
        <taxon>Dikarya</taxon>
        <taxon>Ascomycota</taxon>
        <taxon>Pezizomycotina</taxon>
        <taxon>Eurotiomycetes</taxon>
        <taxon>Eurotiomycetidae</taxon>
        <taxon>Eurotiales</taxon>
        <taxon>Aspergillaceae</taxon>
        <taxon>Penicilliopsis</taxon>
    </lineage>
</organism>
<name>A0A1L9SI01_9EURO</name>
<dbReference type="InterPro" id="IPR051575">
    <property type="entry name" value="Myb-like_DNA-bd"/>
</dbReference>
<dbReference type="AlphaFoldDB" id="A0A1L9SI01"/>
<dbReference type="SUPFAM" id="SSF46689">
    <property type="entry name" value="Homeodomain-like"/>
    <property type="match status" value="2"/>
</dbReference>
<dbReference type="EMBL" id="KV878342">
    <property type="protein sequence ID" value="OJJ46808.1"/>
    <property type="molecule type" value="Genomic_DNA"/>
</dbReference>
<dbReference type="GO" id="GO:0042796">
    <property type="term" value="P:snRNA transcription by RNA polymerase III"/>
    <property type="evidence" value="ECO:0007669"/>
    <property type="project" value="TreeGrafter"/>
</dbReference>
<feature type="domain" description="HTH myb-type" evidence="6">
    <location>
        <begin position="55"/>
        <end position="109"/>
    </location>
</feature>
<dbReference type="STRING" id="1073090.A0A1L9SI01"/>
<gene>
    <name evidence="7" type="ORF">ASPZODRAFT_66795</name>
</gene>
<dbReference type="GeneID" id="34615865"/>
<dbReference type="PROSITE" id="PS51294">
    <property type="entry name" value="HTH_MYB"/>
    <property type="match status" value="3"/>
</dbReference>
<evidence type="ECO:0000259" key="6">
    <source>
        <dbReference type="PROSITE" id="PS51294"/>
    </source>
</evidence>
<dbReference type="PANTHER" id="PTHR46621:SF1">
    <property type="entry name" value="SNRNA-ACTIVATING PROTEIN COMPLEX SUBUNIT 4"/>
    <property type="match status" value="1"/>
</dbReference>
<keyword evidence="1" id="KW-0805">Transcription regulation</keyword>
<proteinExistence type="predicted"/>
<evidence type="ECO:0000313" key="8">
    <source>
        <dbReference type="Proteomes" id="UP000184188"/>
    </source>
</evidence>
<feature type="domain" description="HTH myb-type" evidence="6">
    <location>
        <begin position="1"/>
        <end position="50"/>
    </location>
</feature>
<evidence type="ECO:0000313" key="7">
    <source>
        <dbReference type="EMBL" id="OJJ46808.1"/>
    </source>
</evidence>
<feature type="domain" description="Myb-like" evidence="5">
    <location>
        <begin position="116"/>
        <end position="158"/>
    </location>
</feature>
<feature type="non-terminal residue" evidence="7">
    <location>
        <position position="161"/>
    </location>
</feature>
<feature type="domain" description="HTH myb-type" evidence="6">
    <location>
        <begin position="114"/>
        <end position="161"/>
    </location>
</feature>
<dbReference type="Pfam" id="PF00249">
    <property type="entry name" value="Myb_DNA-binding"/>
    <property type="match status" value="1"/>
</dbReference>
<feature type="domain" description="Myb-like" evidence="5">
    <location>
        <begin position="55"/>
        <end position="105"/>
    </location>
</feature>
<dbReference type="GO" id="GO:0042795">
    <property type="term" value="P:snRNA transcription by RNA polymerase II"/>
    <property type="evidence" value="ECO:0007669"/>
    <property type="project" value="TreeGrafter"/>
</dbReference>
<keyword evidence="3" id="KW-0804">Transcription</keyword>
<evidence type="ECO:0008006" key="9">
    <source>
        <dbReference type="Google" id="ProtNLM"/>
    </source>
</evidence>
<dbReference type="OrthoDB" id="2143914at2759"/>
<dbReference type="InterPro" id="IPR017930">
    <property type="entry name" value="Myb_dom"/>
</dbReference>
<sequence>MSRRLWTKAEDERLTALVEHFGDRRGRDGKWQEISKLLPGRTNKDCRKRWFHSLDPALRKGRWTKEEDELLLAAHQRLGPAWKDIALLIKGRKDDQCAKRYNEILNPSAKNRLRHWSAEEDAYLTAKVGELGHKWALIAAGLEGRPPLTCRNRWRRLSTKM</sequence>
<keyword evidence="4" id="KW-0539">Nucleus</keyword>
<reference evidence="8" key="1">
    <citation type="journal article" date="2017" name="Genome Biol.">
        <title>Comparative genomics reveals high biological diversity and specific adaptations in the industrially and medically important fungal genus Aspergillus.</title>
        <authorList>
            <person name="de Vries R.P."/>
            <person name="Riley R."/>
            <person name="Wiebenga A."/>
            <person name="Aguilar-Osorio G."/>
            <person name="Amillis S."/>
            <person name="Uchima C.A."/>
            <person name="Anderluh G."/>
            <person name="Asadollahi M."/>
            <person name="Askin M."/>
            <person name="Barry K."/>
            <person name="Battaglia E."/>
            <person name="Bayram O."/>
            <person name="Benocci T."/>
            <person name="Braus-Stromeyer S.A."/>
            <person name="Caldana C."/>
            <person name="Canovas D."/>
            <person name="Cerqueira G.C."/>
            <person name="Chen F."/>
            <person name="Chen W."/>
            <person name="Choi C."/>
            <person name="Clum A."/>
            <person name="Dos Santos R.A."/>
            <person name="Damasio A.R."/>
            <person name="Diallinas G."/>
            <person name="Emri T."/>
            <person name="Fekete E."/>
            <person name="Flipphi M."/>
            <person name="Freyberg S."/>
            <person name="Gallo A."/>
            <person name="Gournas C."/>
            <person name="Habgood R."/>
            <person name="Hainaut M."/>
            <person name="Harispe M.L."/>
            <person name="Henrissat B."/>
            <person name="Hilden K.S."/>
            <person name="Hope R."/>
            <person name="Hossain A."/>
            <person name="Karabika E."/>
            <person name="Karaffa L."/>
            <person name="Karanyi Z."/>
            <person name="Krasevec N."/>
            <person name="Kuo A."/>
            <person name="Kusch H."/>
            <person name="LaButti K."/>
            <person name="Lagendijk E.L."/>
            <person name="Lapidus A."/>
            <person name="Levasseur A."/>
            <person name="Lindquist E."/>
            <person name="Lipzen A."/>
            <person name="Logrieco A.F."/>
            <person name="MacCabe A."/>
            <person name="Maekelae M.R."/>
            <person name="Malavazi I."/>
            <person name="Melin P."/>
            <person name="Meyer V."/>
            <person name="Mielnichuk N."/>
            <person name="Miskei M."/>
            <person name="Molnar A.P."/>
            <person name="Mule G."/>
            <person name="Ngan C.Y."/>
            <person name="Orejas M."/>
            <person name="Orosz E."/>
            <person name="Ouedraogo J.P."/>
            <person name="Overkamp K.M."/>
            <person name="Park H.-S."/>
            <person name="Perrone G."/>
            <person name="Piumi F."/>
            <person name="Punt P.J."/>
            <person name="Ram A.F."/>
            <person name="Ramon A."/>
            <person name="Rauscher S."/>
            <person name="Record E."/>
            <person name="Riano-Pachon D.M."/>
            <person name="Robert V."/>
            <person name="Roehrig J."/>
            <person name="Ruller R."/>
            <person name="Salamov A."/>
            <person name="Salih N.S."/>
            <person name="Samson R.A."/>
            <person name="Sandor E."/>
            <person name="Sanguinetti M."/>
            <person name="Schuetze T."/>
            <person name="Sepcic K."/>
            <person name="Shelest E."/>
            <person name="Sherlock G."/>
            <person name="Sophianopoulou V."/>
            <person name="Squina F.M."/>
            <person name="Sun H."/>
            <person name="Susca A."/>
            <person name="Todd R.B."/>
            <person name="Tsang A."/>
            <person name="Unkles S.E."/>
            <person name="van de Wiele N."/>
            <person name="van Rossen-Uffink D."/>
            <person name="Oliveira J.V."/>
            <person name="Vesth T.C."/>
            <person name="Visser J."/>
            <person name="Yu J.-H."/>
            <person name="Zhou M."/>
            <person name="Andersen M.R."/>
            <person name="Archer D.B."/>
            <person name="Baker S.E."/>
            <person name="Benoit I."/>
            <person name="Brakhage A.A."/>
            <person name="Braus G.H."/>
            <person name="Fischer R."/>
            <person name="Frisvad J.C."/>
            <person name="Goldman G.H."/>
            <person name="Houbraken J."/>
            <person name="Oakley B."/>
            <person name="Pocsi I."/>
            <person name="Scazzocchio C."/>
            <person name="Seiboth B."/>
            <person name="vanKuyk P.A."/>
            <person name="Wortman J."/>
            <person name="Dyer P.S."/>
            <person name="Grigoriev I.V."/>
        </authorList>
    </citation>
    <scope>NUCLEOTIDE SEQUENCE [LARGE SCALE GENOMIC DNA]</scope>
    <source>
        <strain evidence="8">CBS 506.65</strain>
    </source>
</reference>
<evidence type="ECO:0000259" key="5">
    <source>
        <dbReference type="PROSITE" id="PS50090"/>
    </source>
</evidence>
<dbReference type="Gene3D" id="1.10.10.60">
    <property type="entry name" value="Homeodomain-like"/>
    <property type="match status" value="3"/>
</dbReference>
<dbReference type="RefSeq" id="XP_022581318.1">
    <property type="nucleotide sequence ID" value="XM_022729401.1"/>
</dbReference>
<dbReference type="GO" id="GO:0019185">
    <property type="term" value="C:snRNA-activating protein complex"/>
    <property type="evidence" value="ECO:0007669"/>
    <property type="project" value="TreeGrafter"/>
</dbReference>
<dbReference type="InterPro" id="IPR009057">
    <property type="entry name" value="Homeodomain-like_sf"/>
</dbReference>
<feature type="domain" description="Myb-like" evidence="5">
    <location>
        <begin position="1"/>
        <end position="54"/>
    </location>
</feature>
<protein>
    <recommendedName>
        <fullName evidence="9">Homeodomain-like protein</fullName>
    </recommendedName>
</protein>
<dbReference type="InterPro" id="IPR001005">
    <property type="entry name" value="SANT/Myb"/>
</dbReference>
<dbReference type="PROSITE" id="PS50090">
    <property type="entry name" value="MYB_LIKE"/>
    <property type="match status" value="3"/>
</dbReference>
<dbReference type="Proteomes" id="UP000184188">
    <property type="component" value="Unassembled WGS sequence"/>
</dbReference>